<dbReference type="InterPro" id="IPR058240">
    <property type="entry name" value="rSAM_sf"/>
</dbReference>
<reference evidence="2" key="1">
    <citation type="submission" date="2019-08" db="EMBL/GenBank/DDBJ databases">
        <authorList>
            <person name="Kucharzyk K."/>
            <person name="Murdoch R.W."/>
            <person name="Higgins S."/>
            <person name="Loffler F."/>
        </authorList>
    </citation>
    <scope>NUCLEOTIDE SEQUENCE</scope>
</reference>
<feature type="domain" description="HemN C-terminal" evidence="1">
    <location>
        <begin position="91"/>
        <end position="152"/>
    </location>
</feature>
<dbReference type="GO" id="GO:0051539">
    <property type="term" value="F:4 iron, 4 sulfur cluster binding"/>
    <property type="evidence" value="ECO:0007669"/>
    <property type="project" value="TreeGrafter"/>
</dbReference>
<dbReference type="EMBL" id="VSSQ01111424">
    <property type="protein sequence ID" value="MPN48791.1"/>
    <property type="molecule type" value="Genomic_DNA"/>
</dbReference>
<dbReference type="SUPFAM" id="SSF102114">
    <property type="entry name" value="Radical SAM enzymes"/>
    <property type="match status" value="1"/>
</dbReference>
<dbReference type="GO" id="GO:0016491">
    <property type="term" value="F:oxidoreductase activity"/>
    <property type="evidence" value="ECO:0007669"/>
    <property type="project" value="UniProtKB-KW"/>
</dbReference>
<sequence>MDEETSRREYDLVHEILTVNGFDHYEISNFAKTGYQSLHNLTYWRDEQYYGVGLGASGYIGNLRYTNTKNINKYIANNYIDYREIVAKKDDEEYFIMLNLRTSEGIDDKKYINHFGYSFIEKHKEALAEFVESKLIKIEQGKVIATYNGMMVLDFLIKRFCA</sequence>
<dbReference type="PANTHER" id="PTHR13932">
    <property type="entry name" value="COPROPORPHYRINIGEN III OXIDASE"/>
    <property type="match status" value="1"/>
</dbReference>
<evidence type="ECO:0000259" key="1">
    <source>
        <dbReference type="Pfam" id="PF06969"/>
    </source>
</evidence>
<dbReference type="EC" id="1.3.99.-" evidence="2"/>
<proteinExistence type="predicted"/>
<keyword evidence="2" id="KW-0560">Oxidoreductase</keyword>
<evidence type="ECO:0000313" key="2">
    <source>
        <dbReference type="EMBL" id="MPN48791.1"/>
    </source>
</evidence>
<dbReference type="InterPro" id="IPR034505">
    <property type="entry name" value="Coproporphyrinogen-III_oxidase"/>
</dbReference>
<dbReference type="Pfam" id="PF06969">
    <property type="entry name" value="HemN_C"/>
    <property type="match status" value="1"/>
</dbReference>
<organism evidence="2">
    <name type="scientific">bioreactor metagenome</name>
    <dbReference type="NCBI Taxonomy" id="1076179"/>
    <lineage>
        <taxon>unclassified sequences</taxon>
        <taxon>metagenomes</taxon>
        <taxon>ecological metagenomes</taxon>
    </lineage>
</organism>
<name>A0A645IBR0_9ZZZZ</name>
<accession>A0A645IBR0</accession>
<protein>
    <submittedName>
        <fullName evidence="2">Oxygen-independent coproporphyrinogen-III oxidase-like protein</fullName>
        <ecNumber evidence="2">1.3.99.-</ecNumber>
    </submittedName>
</protein>
<dbReference type="GO" id="GO:0006779">
    <property type="term" value="P:porphyrin-containing compound biosynthetic process"/>
    <property type="evidence" value="ECO:0007669"/>
    <property type="project" value="TreeGrafter"/>
</dbReference>
<gene>
    <name evidence="2" type="primary">hemN_60</name>
    <name evidence="2" type="ORF">SDC9_196403</name>
</gene>
<dbReference type="GO" id="GO:0005737">
    <property type="term" value="C:cytoplasm"/>
    <property type="evidence" value="ECO:0007669"/>
    <property type="project" value="TreeGrafter"/>
</dbReference>
<dbReference type="AlphaFoldDB" id="A0A645IBR0"/>
<comment type="caution">
    <text evidence="2">The sequence shown here is derived from an EMBL/GenBank/DDBJ whole genome shotgun (WGS) entry which is preliminary data.</text>
</comment>
<dbReference type="PANTHER" id="PTHR13932:SF5">
    <property type="entry name" value="RADICAL S-ADENOSYL METHIONINE DOMAIN-CONTAINING PROTEIN 1, MITOCHONDRIAL"/>
    <property type="match status" value="1"/>
</dbReference>
<dbReference type="InterPro" id="IPR010723">
    <property type="entry name" value="HemN_C"/>
</dbReference>